<evidence type="ECO:0000259" key="3">
    <source>
        <dbReference type="Pfam" id="PF13193"/>
    </source>
</evidence>
<keyword evidence="5" id="KW-1185">Reference proteome</keyword>
<evidence type="ECO:0000259" key="2">
    <source>
        <dbReference type="Pfam" id="PF00501"/>
    </source>
</evidence>
<comment type="caution">
    <text evidence="4">The sequence shown here is derived from an EMBL/GenBank/DDBJ whole genome shotgun (WGS) entry which is preliminary data.</text>
</comment>
<gene>
    <name evidence="4" type="ORF">GCM10023167_07590</name>
</gene>
<proteinExistence type="predicted"/>
<evidence type="ECO:0008006" key="6">
    <source>
        <dbReference type="Google" id="ProtNLM"/>
    </source>
</evidence>
<dbReference type="InterPro" id="IPR050237">
    <property type="entry name" value="ATP-dep_AMP-bd_enzyme"/>
</dbReference>
<accession>A0ABP8J5W0</accession>
<dbReference type="Gene3D" id="3.30.300.30">
    <property type="match status" value="1"/>
</dbReference>
<dbReference type="InterPro" id="IPR025110">
    <property type="entry name" value="AMP-bd_C"/>
</dbReference>
<evidence type="ECO:0000313" key="4">
    <source>
        <dbReference type="EMBL" id="GAA4385621.1"/>
    </source>
</evidence>
<name>A0ABP8J5W0_9MICO</name>
<dbReference type="InterPro" id="IPR045851">
    <property type="entry name" value="AMP-bd_C_sf"/>
</dbReference>
<dbReference type="Pfam" id="PF13193">
    <property type="entry name" value="AMP-binding_C"/>
    <property type="match status" value="1"/>
</dbReference>
<evidence type="ECO:0000256" key="1">
    <source>
        <dbReference type="SAM" id="MobiDB-lite"/>
    </source>
</evidence>
<sequence length="538" mass="58267">MKPFSTPIDSPYGTVGEMWRAAVDEAGDRPFIHSFDASWTFAEVDDRARKLAAALGRAGVGRGDRVALYTQNDPIFVIGLVAAFELGAIAVPINPMNTARELRYQLENSGARALVTIPELHRAVAQDVVGDTAVALTVIGDHTKWSQQGEDVEVVAVRAEDGLGPDVVAAGSIFSQEPPAELAPPEVSTDDIAILTYTSGTTGKPKGAQNTHRNLVFNAESYLEITGLEPGQPVLGIAPLFHITGMVGHIMVAIRARSPIVLSHRFHPEVMLRSIRTWRPVFAVGAITALMALADSPAREDGDFDSLITIFSGGAPIAPVLADRLEEIFGAYVHNIYGMSETASPTHSVPRGQKAPVDPTSGALSVGQPIYRTRSRIVDETGEECATGSYGEILSAGPQITSGYWENPDATEQAFDGEFLRTGDVGFVDEDGWFYLVDRKKDMINASGYKVWPREVEDVLYGHPAVSEAAVVGVPDPYRGETVKAFVTLKAGHSTDADELIEHCRSNMAAYKYPRQVEIREEMPKTATGKILRRQLRE</sequence>
<dbReference type="InterPro" id="IPR042099">
    <property type="entry name" value="ANL_N_sf"/>
</dbReference>
<dbReference type="SUPFAM" id="SSF56801">
    <property type="entry name" value="Acetyl-CoA synthetase-like"/>
    <property type="match status" value="1"/>
</dbReference>
<protein>
    <recommendedName>
        <fullName evidence="6">Long-chain acyl-CoA synthetase</fullName>
    </recommendedName>
</protein>
<dbReference type="PROSITE" id="PS00455">
    <property type="entry name" value="AMP_BINDING"/>
    <property type="match status" value="1"/>
</dbReference>
<dbReference type="Proteomes" id="UP001500642">
    <property type="component" value="Unassembled WGS sequence"/>
</dbReference>
<dbReference type="Pfam" id="PF00501">
    <property type="entry name" value="AMP-binding"/>
    <property type="match status" value="1"/>
</dbReference>
<evidence type="ECO:0000313" key="5">
    <source>
        <dbReference type="Proteomes" id="UP001500642"/>
    </source>
</evidence>
<organism evidence="4 5">
    <name type="scientific">Brevibacterium pityocampae</name>
    <dbReference type="NCBI Taxonomy" id="506594"/>
    <lineage>
        <taxon>Bacteria</taxon>
        <taxon>Bacillati</taxon>
        <taxon>Actinomycetota</taxon>
        <taxon>Actinomycetes</taxon>
        <taxon>Micrococcales</taxon>
        <taxon>Brevibacteriaceae</taxon>
        <taxon>Brevibacterium</taxon>
    </lineage>
</organism>
<dbReference type="InterPro" id="IPR000873">
    <property type="entry name" value="AMP-dep_synth/lig_dom"/>
</dbReference>
<dbReference type="EMBL" id="BAABGL010000003">
    <property type="protein sequence ID" value="GAA4385621.1"/>
    <property type="molecule type" value="Genomic_DNA"/>
</dbReference>
<feature type="domain" description="AMP-dependent synthetase/ligase" evidence="2">
    <location>
        <begin position="21"/>
        <end position="405"/>
    </location>
</feature>
<dbReference type="PANTHER" id="PTHR43767:SF1">
    <property type="entry name" value="NONRIBOSOMAL PEPTIDE SYNTHASE PES1 (EUROFUNG)-RELATED"/>
    <property type="match status" value="1"/>
</dbReference>
<dbReference type="PANTHER" id="PTHR43767">
    <property type="entry name" value="LONG-CHAIN-FATTY-ACID--COA LIGASE"/>
    <property type="match status" value="1"/>
</dbReference>
<dbReference type="RefSeq" id="WP_345029954.1">
    <property type="nucleotide sequence ID" value="NZ_BAABGL010000003.1"/>
</dbReference>
<feature type="region of interest" description="Disordered" evidence="1">
    <location>
        <begin position="343"/>
        <end position="362"/>
    </location>
</feature>
<feature type="domain" description="AMP-binding enzyme C-terminal" evidence="3">
    <location>
        <begin position="455"/>
        <end position="530"/>
    </location>
</feature>
<reference evidence="5" key="1">
    <citation type="journal article" date="2019" name="Int. J. Syst. Evol. Microbiol.">
        <title>The Global Catalogue of Microorganisms (GCM) 10K type strain sequencing project: providing services to taxonomists for standard genome sequencing and annotation.</title>
        <authorList>
            <consortium name="The Broad Institute Genomics Platform"/>
            <consortium name="The Broad Institute Genome Sequencing Center for Infectious Disease"/>
            <person name="Wu L."/>
            <person name="Ma J."/>
        </authorList>
    </citation>
    <scope>NUCLEOTIDE SEQUENCE [LARGE SCALE GENOMIC DNA]</scope>
    <source>
        <strain evidence="5">JCM 17808</strain>
    </source>
</reference>
<dbReference type="InterPro" id="IPR020845">
    <property type="entry name" value="AMP-binding_CS"/>
</dbReference>
<dbReference type="Gene3D" id="3.40.50.12780">
    <property type="entry name" value="N-terminal domain of ligase-like"/>
    <property type="match status" value="1"/>
</dbReference>